<reference evidence="2" key="1">
    <citation type="journal article" date="2023" name="Front. Plant Sci.">
        <title>Chromosomal-level genome assembly of Melastoma candidum provides insights into trichome evolution.</title>
        <authorList>
            <person name="Zhong Y."/>
            <person name="Wu W."/>
            <person name="Sun C."/>
            <person name="Zou P."/>
            <person name="Liu Y."/>
            <person name="Dai S."/>
            <person name="Zhou R."/>
        </authorList>
    </citation>
    <scope>NUCLEOTIDE SEQUENCE [LARGE SCALE GENOMIC DNA]</scope>
</reference>
<evidence type="ECO:0000313" key="2">
    <source>
        <dbReference type="Proteomes" id="UP001057402"/>
    </source>
</evidence>
<sequence length="308" mass="32368">MGGGTALRSAAKVAGVGSVSAGLRGMPESAAIGKYIARNAGGSPPAALSAQGVCEEVVSPASSRRTQWSIDDWEEVASVGEDGSLEATPRVVFAGTPTFDEAKAATNELKDAIDVVYLSKSKDEIPDGVSPLADGTVSTSSAPNHAIQAFKLLSQSPAAQDVVASVASDPKVWNAFLQNEALKDFMRARNSGIRFPLTEPKPEESVDEASSEGWRSPGKLEELSNYSECSSNNHENGFVTVLQNVKLTVVEMVSGISGFLHNIFNPPAAEKLPASDCDNGSRIEERTMGASFMGLAVLVIMVVLLKRV</sequence>
<evidence type="ECO:0000313" key="1">
    <source>
        <dbReference type="EMBL" id="KAI4366112.1"/>
    </source>
</evidence>
<proteinExistence type="predicted"/>
<dbReference type="Proteomes" id="UP001057402">
    <property type="component" value="Chromosome 6"/>
</dbReference>
<dbReference type="EMBL" id="CM042885">
    <property type="protein sequence ID" value="KAI4366112.1"/>
    <property type="molecule type" value="Genomic_DNA"/>
</dbReference>
<gene>
    <name evidence="1" type="ORF">MLD38_022032</name>
</gene>
<accession>A0ACB9QKW8</accession>
<comment type="caution">
    <text evidence="1">The sequence shown here is derived from an EMBL/GenBank/DDBJ whole genome shotgun (WGS) entry which is preliminary data.</text>
</comment>
<name>A0ACB9QKW8_9MYRT</name>
<protein>
    <submittedName>
        <fullName evidence="1">Uncharacterized protein</fullName>
    </submittedName>
</protein>
<organism evidence="1 2">
    <name type="scientific">Melastoma candidum</name>
    <dbReference type="NCBI Taxonomy" id="119954"/>
    <lineage>
        <taxon>Eukaryota</taxon>
        <taxon>Viridiplantae</taxon>
        <taxon>Streptophyta</taxon>
        <taxon>Embryophyta</taxon>
        <taxon>Tracheophyta</taxon>
        <taxon>Spermatophyta</taxon>
        <taxon>Magnoliopsida</taxon>
        <taxon>eudicotyledons</taxon>
        <taxon>Gunneridae</taxon>
        <taxon>Pentapetalae</taxon>
        <taxon>rosids</taxon>
        <taxon>malvids</taxon>
        <taxon>Myrtales</taxon>
        <taxon>Melastomataceae</taxon>
        <taxon>Melastomatoideae</taxon>
        <taxon>Melastomateae</taxon>
        <taxon>Melastoma</taxon>
    </lineage>
</organism>
<keyword evidence="2" id="KW-1185">Reference proteome</keyword>